<keyword evidence="3 5" id="KW-1133">Transmembrane helix</keyword>
<dbReference type="EMBL" id="UFQS01000297">
    <property type="protein sequence ID" value="SSX02586.1"/>
    <property type="molecule type" value="Genomic_DNA"/>
</dbReference>
<dbReference type="Gene3D" id="6.10.140.1320">
    <property type="match status" value="1"/>
</dbReference>
<evidence type="ECO:0000256" key="5">
    <source>
        <dbReference type="SAM" id="Phobius"/>
    </source>
</evidence>
<reference evidence="7" key="1">
    <citation type="submission" date="2018-04" db="EMBL/GenBank/DDBJ databases">
        <authorList>
            <person name="Go L.Y."/>
            <person name="Mitchell J.A."/>
        </authorList>
    </citation>
    <scope>NUCLEOTIDE SEQUENCE</scope>
    <source>
        <tissue evidence="7">Whole organism</tissue>
    </source>
</reference>
<keyword evidence="2 5" id="KW-0812">Transmembrane</keyword>
<evidence type="ECO:0000259" key="6">
    <source>
        <dbReference type="PROSITE" id="PS51503"/>
    </source>
</evidence>
<feature type="domain" description="HIG1" evidence="6">
    <location>
        <begin position="12"/>
        <end position="98"/>
    </location>
</feature>
<gene>
    <name evidence="8" type="primary">CSON007896</name>
    <name evidence="7" type="synonym">CSON003966</name>
</gene>
<evidence type="ECO:0000313" key="8">
    <source>
        <dbReference type="EMBL" id="SSX22960.1"/>
    </source>
</evidence>
<reference evidence="8" key="2">
    <citation type="submission" date="2018-07" db="EMBL/GenBank/DDBJ databases">
        <authorList>
            <person name="Quirk P.G."/>
            <person name="Krulwich T.A."/>
        </authorList>
    </citation>
    <scope>NUCLEOTIDE SEQUENCE</scope>
</reference>
<evidence type="ECO:0000256" key="1">
    <source>
        <dbReference type="ARBA" id="ARBA00004325"/>
    </source>
</evidence>
<evidence type="ECO:0000256" key="4">
    <source>
        <dbReference type="ARBA" id="ARBA00023136"/>
    </source>
</evidence>
<dbReference type="EMBL" id="UFQT01000297">
    <property type="protein sequence ID" value="SSX22960.1"/>
    <property type="molecule type" value="Genomic_DNA"/>
</dbReference>
<keyword evidence="4 5" id="KW-0472">Membrane</keyword>
<dbReference type="EMBL" id="UFQT01000175">
    <property type="protein sequence ID" value="SSX21134.1"/>
    <property type="molecule type" value="Genomic_DNA"/>
</dbReference>
<dbReference type="AlphaFoldDB" id="A0A336LYT3"/>
<dbReference type="InterPro" id="IPR007667">
    <property type="entry name" value="Hypoxia_induced_domain"/>
</dbReference>
<dbReference type="GO" id="GO:0097250">
    <property type="term" value="P:mitochondrial respirasome assembly"/>
    <property type="evidence" value="ECO:0007669"/>
    <property type="project" value="TreeGrafter"/>
</dbReference>
<dbReference type="EMBL" id="UFQS01000175">
    <property type="protein sequence ID" value="SSX00754.1"/>
    <property type="molecule type" value="Genomic_DNA"/>
</dbReference>
<sequence length="98" mass="11093">MASQAPSEAELEWIQMVRDMDSLPKPETQREKFIRKFNQNPFVPIGCLMTAGALTYGLWSFRQGRYKTSQYMMRARIGAQGFTVAALILGVLYGVAKK</sequence>
<evidence type="ECO:0000256" key="2">
    <source>
        <dbReference type="ARBA" id="ARBA00022692"/>
    </source>
</evidence>
<dbReference type="PANTHER" id="PTHR12297">
    <property type="entry name" value="HYPOXIA-INDUCBILE GENE 1 HIG1 -RELATED"/>
    <property type="match status" value="1"/>
</dbReference>
<feature type="transmembrane region" description="Helical" evidence="5">
    <location>
        <begin position="42"/>
        <end position="61"/>
    </location>
</feature>
<protein>
    <submittedName>
        <fullName evidence="7">CSON003966 protein</fullName>
    </submittedName>
    <submittedName>
        <fullName evidence="8">CSON007896 protein</fullName>
    </submittedName>
</protein>
<dbReference type="PANTHER" id="PTHR12297:SF18">
    <property type="entry name" value="HIG1 DOMAIN FAMILY MEMBER 2A"/>
    <property type="match status" value="1"/>
</dbReference>
<comment type="subcellular location">
    <subcellularLocation>
        <location evidence="1">Mitochondrion membrane</location>
    </subcellularLocation>
</comment>
<evidence type="ECO:0000256" key="3">
    <source>
        <dbReference type="ARBA" id="ARBA00022989"/>
    </source>
</evidence>
<dbReference type="PROSITE" id="PS51503">
    <property type="entry name" value="HIG1"/>
    <property type="match status" value="1"/>
</dbReference>
<dbReference type="OMA" id="MSQIMMR"/>
<dbReference type="GO" id="GO:0031966">
    <property type="term" value="C:mitochondrial membrane"/>
    <property type="evidence" value="ECO:0007669"/>
    <property type="project" value="UniProtKB-SubCell"/>
</dbReference>
<dbReference type="VEuPathDB" id="VectorBase:CSON007896"/>
<evidence type="ECO:0000313" key="7">
    <source>
        <dbReference type="EMBL" id="SSX00754.1"/>
    </source>
</evidence>
<proteinExistence type="predicted"/>
<dbReference type="InterPro" id="IPR050355">
    <property type="entry name" value="RCF1"/>
</dbReference>
<accession>A0A336LYT3</accession>
<organism evidence="8">
    <name type="scientific">Culicoides sonorensis</name>
    <name type="common">Biting midge</name>
    <dbReference type="NCBI Taxonomy" id="179676"/>
    <lineage>
        <taxon>Eukaryota</taxon>
        <taxon>Metazoa</taxon>
        <taxon>Ecdysozoa</taxon>
        <taxon>Arthropoda</taxon>
        <taxon>Hexapoda</taxon>
        <taxon>Insecta</taxon>
        <taxon>Pterygota</taxon>
        <taxon>Neoptera</taxon>
        <taxon>Endopterygota</taxon>
        <taxon>Diptera</taxon>
        <taxon>Nematocera</taxon>
        <taxon>Chironomoidea</taxon>
        <taxon>Ceratopogonidae</taxon>
        <taxon>Ceratopogoninae</taxon>
        <taxon>Culicoides</taxon>
        <taxon>Monoculicoides</taxon>
    </lineage>
</organism>
<feature type="transmembrane region" description="Helical" evidence="5">
    <location>
        <begin position="73"/>
        <end position="96"/>
    </location>
</feature>
<dbReference type="Pfam" id="PF04588">
    <property type="entry name" value="HIG_1_N"/>
    <property type="match status" value="1"/>
</dbReference>
<name>A0A336LYT3_CULSO</name>
<dbReference type="VEuPathDB" id="VectorBase:CSON003966"/>